<dbReference type="EMBL" id="JAXOJX010000001">
    <property type="protein sequence ID" value="MDZ5455155.1"/>
    <property type="molecule type" value="Genomic_DNA"/>
</dbReference>
<evidence type="ECO:0000256" key="1">
    <source>
        <dbReference type="ARBA" id="ARBA00008898"/>
    </source>
</evidence>
<dbReference type="RefSeq" id="WP_238446678.1">
    <property type="nucleotide sequence ID" value="NZ_JAXOJX010000001.1"/>
</dbReference>
<evidence type="ECO:0000256" key="2">
    <source>
        <dbReference type="ARBA" id="ARBA00023002"/>
    </source>
</evidence>
<organism evidence="4 5">
    <name type="scientific">Azohydromonas lata</name>
    <dbReference type="NCBI Taxonomy" id="45677"/>
    <lineage>
        <taxon>Bacteria</taxon>
        <taxon>Pseudomonadati</taxon>
        <taxon>Pseudomonadota</taxon>
        <taxon>Betaproteobacteria</taxon>
        <taxon>Burkholderiales</taxon>
        <taxon>Sphaerotilaceae</taxon>
        <taxon>Azohydromonas</taxon>
    </lineage>
</organism>
<accession>A0ABU5I7S1</accession>
<keyword evidence="5" id="KW-1185">Reference proteome</keyword>
<evidence type="ECO:0000313" key="5">
    <source>
        <dbReference type="Proteomes" id="UP001293718"/>
    </source>
</evidence>
<dbReference type="PANTHER" id="PTHR30466">
    <property type="entry name" value="FLAVIN REDUCTASE"/>
    <property type="match status" value="1"/>
</dbReference>
<protein>
    <submittedName>
        <fullName evidence="4">Flavin reductase</fullName>
    </submittedName>
</protein>
<name>A0ABU5I7S1_9BURK</name>
<feature type="domain" description="Flavin reductase like" evidence="3">
    <location>
        <begin position="25"/>
        <end position="168"/>
    </location>
</feature>
<proteinExistence type="inferred from homology"/>
<geneLocation type="plasmid" evidence="4">
    <name>unnamed</name>
</geneLocation>
<dbReference type="SUPFAM" id="SSF50475">
    <property type="entry name" value="FMN-binding split barrel"/>
    <property type="match status" value="1"/>
</dbReference>
<reference evidence="4 5" key="1">
    <citation type="submission" date="2023-11" db="EMBL/GenBank/DDBJ databases">
        <title>Draft genome of Azohydromonas lata strain H1 (DSM1123), a polyhydroxyalkanoate producer.</title>
        <authorList>
            <person name="Traversa D."/>
            <person name="D'Addabbo P."/>
            <person name="Pazzani C."/>
            <person name="Manzari C."/>
            <person name="Chiara M."/>
            <person name="Scrascia M."/>
        </authorList>
    </citation>
    <scope>NUCLEOTIDE SEQUENCE [LARGE SCALE GENOMIC DNA]</scope>
    <source>
        <strain evidence="4 5">H1</strain>
        <plasmid evidence="4">unnamed</plasmid>
    </source>
</reference>
<dbReference type="SMART" id="SM00903">
    <property type="entry name" value="Flavin_Reduct"/>
    <property type="match status" value="1"/>
</dbReference>
<dbReference type="Proteomes" id="UP001293718">
    <property type="component" value="Unassembled WGS sequence"/>
</dbReference>
<dbReference type="Gene3D" id="2.30.110.10">
    <property type="entry name" value="Electron Transport, Fmn-binding Protein, Chain A"/>
    <property type="match status" value="1"/>
</dbReference>
<dbReference type="Pfam" id="PF01613">
    <property type="entry name" value="Flavin_Reduct"/>
    <property type="match status" value="1"/>
</dbReference>
<dbReference type="Gene3D" id="1.10.10.10">
    <property type="entry name" value="Winged helix-like DNA-binding domain superfamily/Winged helix DNA-binding domain"/>
    <property type="match status" value="1"/>
</dbReference>
<dbReference type="InterPro" id="IPR002563">
    <property type="entry name" value="Flavin_Rdtase-like_dom"/>
</dbReference>
<evidence type="ECO:0000259" key="3">
    <source>
        <dbReference type="SMART" id="SM00903"/>
    </source>
</evidence>
<dbReference type="InterPro" id="IPR050268">
    <property type="entry name" value="NADH-dep_flavin_reductase"/>
</dbReference>
<keyword evidence="4" id="KW-0614">Plasmid</keyword>
<dbReference type="PANTHER" id="PTHR30466:SF11">
    <property type="entry name" value="FLAVIN-DEPENDENT MONOOXYGENASE, REDUCTASE SUBUNIT HSAB"/>
    <property type="match status" value="1"/>
</dbReference>
<dbReference type="InterPro" id="IPR012349">
    <property type="entry name" value="Split_barrel_FMN-bd"/>
</dbReference>
<sequence>MNAVAPVEQQPTAPALDPRAFRAALGSFATGVTVITARAADGAPVGLTANSFNSVSLEPPMVLWSLARKSLSLPVFAQAQHWAVHVLAADQEALSTSFARSGTHKFAGLAMEDGLGGVPLLEGCAARFQCRTAFQHEGGDHLIFVGEVLAFDRAERAPLVFHAGRYALAARRDPQLPQARSARVAGGLGEDLLGYLLGRAYFQCHLEMRERAAAAGLDEHQWVIVAALTVRDGVGVAELEAALGYVLDGPVEPVLRSLRAQGWVMATGSDPSSTARYTLTPDGRDRSLHLLAAAKAHEAELLARFGYDEGALLKLQLQKFIAATNPGLHDLWHDA</sequence>
<gene>
    <name evidence="4" type="ORF">SM757_01070</name>
</gene>
<comment type="caution">
    <text evidence="4">The sequence shown here is derived from an EMBL/GenBank/DDBJ whole genome shotgun (WGS) entry which is preliminary data.</text>
</comment>
<dbReference type="SUPFAM" id="SSF46785">
    <property type="entry name" value="Winged helix' DNA-binding domain"/>
    <property type="match status" value="1"/>
</dbReference>
<evidence type="ECO:0000313" key="4">
    <source>
        <dbReference type="EMBL" id="MDZ5455155.1"/>
    </source>
</evidence>
<keyword evidence="2" id="KW-0560">Oxidoreductase</keyword>
<comment type="similarity">
    <text evidence="1">Belongs to the non-flavoprotein flavin reductase family.</text>
</comment>
<dbReference type="InterPro" id="IPR036388">
    <property type="entry name" value="WH-like_DNA-bd_sf"/>
</dbReference>
<dbReference type="InterPro" id="IPR036390">
    <property type="entry name" value="WH_DNA-bd_sf"/>
</dbReference>